<dbReference type="NCBIfam" id="NF033580">
    <property type="entry name" value="transpos_IS5_3"/>
    <property type="match status" value="1"/>
</dbReference>
<feature type="region of interest" description="Disordered" evidence="1">
    <location>
        <begin position="110"/>
        <end position="134"/>
    </location>
</feature>
<comment type="caution">
    <text evidence="4">The sequence shown here is derived from an EMBL/GenBank/DDBJ whole genome shotgun (WGS) entry which is preliminary data.</text>
</comment>
<dbReference type="InterPro" id="IPR025161">
    <property type="entry name" value="IS402-like_dom"/>
</dbReference>
<evidence type="ECO:0000313" key="4">
    <source>
        <dbReference type="EMBL" id="RKK01473.1"/>
    </source>
</evidence>
<reference evidence="4 7" key="1">
    <citation type="submission" date="2018-09" db="EMBL/GenBank/DDBJ databases">
        <title>Roseomonas sp. nov., isolated from feces of Tibetan antelopes in the Qinghai-Tibet plateau, China.</title>
        <authorList>
            <person name="Tian Z."/>
        </authorList>
    </citation>
    <scope>NUCLEOTIDE SEQUENCE [LARGE SCALE GENOMIC DNA]</scope>
    <source>
        <strain evidence="5 6">Z23</strain>
        <strain evidence="4 7">Z24</strain>
    </source>
</reference>
<evidence type="ECO:0000259" key="3">
    <source>
        <dbReference type="Pfam" id="PF13340"/>
    </source>
</evidence>
<dbReference type="Proteomes" id="UP000274097">
    <property type="component" value="Unassembled WGS sequence"/>
</dbReference>
<evidence type="ECO:0000259" key="2">
    <source>
        <dbReference type="Pfam" id="PF01609"/>
    </source>
</evidence>
<dbReference type="EMBL" id="RAQU01000264">
    <property type="protein sequence ID" value="RKK01473.1"/>
    <property type="molecule type" value="Genomic_DNA"/>
</dbReference>
<dbReference type="InterPro" id="IPR002559">
    <property type="entry name" value="Transposase_11"/>
</dbReference>
<protein>
    <submittedName>
        <fullName evidence="4">IS5 family transposase</fullName>
    </submittedName>
</protein>
<evidence type="ECO:0000313" key="7">
    <source>
        <dbReference type="Proteomes" id="UP000278036"/>
    </source>
</evidence>
<name>A0A3A9J9T6_9PROT</name>
<dbReference type="PANTHER" id="PTHR30007">
    <property type="entry name" value="PHP DOMAIN PROTEIN"/>
    <property type="match status" value="1"/>
</dbReference>
<keyword evidence="6" id="KW-1185">Reference proteome</keyword>
<dbReference type="InParanoid" id="A0A3A9J9T6"/>
<dbReference type="GO" id="GO:0003677">
    <property type="term" value="F:DNA binding"/>
    <property type="evidence" value="ECO:0007669"/>
    <property type="project" value="InterPro"/>
</dbReference>
<feature type="domain" description="Transposase IS4-like" evidence="2">
    <location>
        <begin position="102"/>
        <end position="259"/>
    </location>
</feature>
<evidence type="ECO:0000313" key="5">
    <source>
        <dbReference type="EMBL" id="RMI14736.1"/>
    </source>
</evidence>
<evidence type="ECO:0000256" key="1">
    <source>
        <dbReference type="SAM" id="MobiDB-lite"/>
    </source>
</evidence>
<evidence type="ECO:0000313" key="6">
    <source>
        <dbReference type="Proteomes" id="UP000274097"/>
    </source>
</evidence>
<dbReference type="OrthoDB" id="9798237at2"/>
<dbReference type="Pfam" id="PF01609">
    <property type="entry name" value="DDE_Tnp_1"/>
    <property type="match status" value="1"/>
</dbReference>
<gene>
    <name evidence="4" type="ORF">D6Z83_24775</name>
    <name evidence="5" type="ORF">EBE87_27345</name>
</gene>
<dbReference type="EMBL" id="RFLX01000087">
    <property type="protein sequence ID" value="RMI14736.1"/>
    <property type="molecule type" value="Genomic_DNA"/>
</dbReference>
<dbReference type="GO" id="GO:0006313">
    <property type="term" value="P:DNA transposition"/>
    <property type="evidence" value="ECO:0007669"/>
    <property type="project" value="InterPro"/>
</dbReference>
<dbReference type="PANTHER" id="PTHR30007:SF1">
    <property type="entry name" value="BLR1914 PROTEIN"/>
    <property type="match status" value="1"/>
</dbReference>
<dbReference type="GO" id="GO:0004803">
    <property type="term" value="F:transposase activity"/>
    <property type="evidence" value="ECO:0007669"/>
    <property type="project" value="InterPro"/>
</dbReference>
<dbReference type="RefSeq" id="WP_120640823.1">
    <property type="nucleotide sequence ID" value="NZ_RAQU01000264.1"/>
</dbReference>
<sequence length="268" mass="30100">MAKPLVPDDLWAAVAPLLPPERPKPRGGRPRLSGRAVLTGIVFVLTTGTAWERLPVEMGCGAGMTCWRRLRDWQEAGVWSRLHRVLLERLQAAEAIDWSRAALDSASIGAKKGGAEIGPNPTDRGKPGTKRHLVTDARGTPLGLTLSGANRHDSRMLAATLDAVPRVRTGGRGRPRRRPGKLHADKAYDHRRCRQECRAWGVTPRIARRGIKSSQRLGKHRWVIERTFAWLNRFRRLAIRYERRADIHLAFTTLACALVCLNQIRRFC</sequence>
<organism evidence="4 7">
    <name type="scientific">Teichococcus wenyumeiae</name>
    <dbReference type="NCBI Taxonomy" id="2478470"/>
    <lineage>
        <taxon>Bacteria</taxon>
        <taxon>Pseudomonadati</taxon>
        <taxon>Pseudomonadota</taxon>
        <taxon>Alphaproteobacteria</taxon>
        <taxon>Acetobacterales</taxon>
        <taxon>Roseomonadaceae</taxon>
        <taxon>Roseomonas</taxon>
    </lineage>
</organism>
<proteinExistence type="predicted"/>
<dbReference type="Proteomes" id="UP000278036">
    <property type="component" value="Unassembled WGS sequence"/>
</dbReference>
<dbReference type="AlphaFoldDB" id="A0A3A9J9T6"/>
<feature type="domain" description="Insertion element IS402-like" evidence="3">
    <location>
        <begin position="7"/>
        <end position="83"/>
    </location>
</feature>
<accession>A0A3A9J9T6</accession>
<dbReference type="Pfam" id="PF13340">
    <property type="entry name" value="DUF4096"/>
    <property type="match status" value="1"/>
</dbReference>